<sequence>MQDDINQEVLSELKSMNERIKKLEREKGLSAPMKILALILGFMIIGPLAVSFIGLLFN</sequence>
<protein>
    <submittedName>
        <fullName evidence="2">Uncharacterized protein</fullName>
    </submittedName>
</protein>
<feature type="transmembrane region" description="Helical" evidence="1">
    <location>
        <begin position="35"/>
        <end position="57"/>
    </location>
</feature>
<evidence type="ECO:0000256" key="1">
    <source>
        <dbReference type="SAM" id="Phobius"/>
    </source>
</evidence>
<name>A0ABS5LJN7_9BACI</name>
<reference evidence="2 3" key="1">
    <citation type="submission" date="2021-04" db="EMBL/GenBank/DDBJ databases">
        <title>Metabacillus sp. strain KIGAM252 whole genome sequence.</title>
        <authorList>
            <person name="Seo M.-J."/>
            <person name="Cho E.-S."/>
            <person name="Hwang C.Y."/>
            <person name="Yoon D.J."/>
        </authorList>
    </citation>
    <scope>NUCLEOTIDE SEQUENCE [LARGE SCALE GENOMIC DNA]</scope>
    <source>
        <strain evidence="2 3">KIGAM252</strain>
    </source>
</reference>
<keyword evidence="1" id="KW-0472">Membrane</keyword>
<keyword evidence="1" id="KW-0812">Transmembrane</keyword>
<organism evidence="2 3">
    <name type="scientific">Metabacillus flavus</name>
    <dbReference type="NCBI Taxonomy" id="2823519"/>
    <lineage>
        <taxon>Bacteria</taxon>
        <taxon>Bacillati</taxon>
        <taxon>Bacillota</taxon>
        <taxon>Bacilli</taxon>
        <taxon>Bacillales</taxon>
        <taxon>Bacillaceae</taxon>
        <taxon>Metabacillus</taxon>
    </lineage>
</organism>
<dbReference type="RefSeq" id="WP_211561755.1">
    <property type="nucleotide sequence ID" value="NZ_JAGVRK010000001.1"/>
</dbReference>
<keyword evidence="1" id="KW-1133">Transmembrane helix</keyword>
<dbReference type="EMBL" id="JAGVRK010000001">
    <property type="protein sequence ID" value="MBS2970966.1"/>
    <property type="molecule type" value="Genomic_DNA"/>
</dbReference>
<gene>
    <name evidence="2" type="ORF">J9317_19675</name>
</gene>
<comment type="caution">
    <text evidence="2">The sequence shown here is derived from an EMBL/GenBank/DDBJ whole genome shotgun (WGS) entry which is preliminary data.</text>
</comment>
<evidence type="ECO:0000313" key="2">
    <source>
        <dbReference type="EMBL" id="MBS2970966.1"/>
    </source>
</evidence>
<proteinExistence type="predicted"/>
<keyword evidence="3" id="KW-1185">Reference proteome</keyword>
<evidence type="ECO:0000313" key="3">
    <source>
        <dbReference type="Proteomes" id="UP000682403"/>
    </source>
</evidence>
<accession>A0ABS5LJN7</accession>
<dbReference type="Proteomes" id="UP000682403">
    <property type="component" value="Unassembled WGS sequence"/>
</dbReference>